<keyword evidence="11" id="KW-1185">Reference proteome</keyword>
<dbReference type="PROSITE" id="PS50090">
    <property type="entry name" value="MYB_LIKE"/>
    <property type="match status" value="2"/>
</dbReference>
<comment type="caution">
    <text evidence="10">The sequence shown here is derived from an EMBL/GenBank/DDBJ whole genome shotgun (WGS) entry which is preliminary data.</text>
</comment>
<dbReference type="Proteomes" id="UP001457282">
    <property type="component" value="Unassembled WGS sequence"/>
</dbReference>
<dbReference type="InterPro" id="IPR009057">
    <property type="entry name" value="Homeodomain-like_sf"/>
</dbReference>
<dbReference type="InterPro" id="IPR015495">
    <property type="entry name" value="Myb_TF_plants"/>
</dbReference>
<feature type="domain" description="HTH myb-type" evidence="9">
    <location>
        <begin position="8"/>
        <end position="64"/>
    </location>
</feature>
<keyword evidence="6" id="KW-0804">Transcription</keyword>
<sequence>MDQAYKNNSGVRKGAWTREEDELLRRVMKTHGEGNWHQVPSKAGLNRCRKSCRLRWLNYLKPNIKRGDFTDDETDLIFRLHKLLGNRWSLIAGRLPGRTGNHVKNYWNSRRRLDSLRKDKSPETTKTMIIRPRPRTFSKSYSYFMNNKATILEPSQFAENCGHSSQTSPPGENEIDWSKILLDDRDSNTVERRTTSESWCLRLEEDLLTNCWVEDMAQSTRTGLTFTEGEPSNMDFCFNVELLNHSNEEERT</sequence>
<evidence type="ECO:0000259" key="9">
    <source>
        <dbReference type="PROSITE" id="PS51294"/>
    </source>
</evidence>
<feature type="domain" description="Myb-like" evidence="8">
    <location>
        <begin position="61"/>
        <end position="111"/>
    </location>
</feature>
<dbReference type="Gene3D" id="1.10.10.60">
    <property type="entry name" value="Homeodomain-like"/>
    <property type="match status" value="2"/>
</dbReference>
<dbReference type="PANTHER" id="PTHR47999">
    <property type="entry name" value="TRANSCRIPTION FACTOR MYB8-RELATED-RELATED"/>
    <property type="match status" value="1"/>
</dbReference>
<feature type="domain" description="HTH myb-type" evidence="9">
    <location>
        <begin position="65"/>
        <end position="115"/>
    </location>
</feature>
<evidence type="ECO:0000259" key="8">
    <source>
        <dbReference type="PROSITE" id="PS50090"/>
    </source>
</evidence>
<dbReference type="PANTHER" id="PTHR47999:SF24">
    <property type="entry name" value="TRANSCRIPTION FACTOR MYB90"/>
    <property type="match status" value="1"/>
</dbReference>
<accession>A0AAW1VK52</accession>
<dbReference type="InterPro" id="IPR017930">
    <property type="entry name" value="Myb_dom"/>
</dbReference>
<evidence type="ECO:0000313" key="11">
    <source>
        <dbReference type="Proteomes" id="UP001457282"/>
    </source>
</evidence>
<dbReference type="SUPFAM" id="SSF46689">
    <property type="entry name" value="Homeodomain-like"/>
    <property type="match status" value="1"/>
</dbReference>
<dbReference type="AlphaFoldDB" id="A0AAW1VK52"/>
<reference evidence="10 11" key="1">
    <citation type="journal article" date="2023" name="G3 (Bethesda)">
        <title>A chromosome-length genome assembly and annotation of blackberry (Rubus argutus, cv. 'Hillquist').</title>
        <authorList>
            <person name="Bruna T."/>
            <person name="Aryal R."/>
            <person name="Dudchenko O."/>
            <person name="Sargent D.J."/>
            <person name="Mead D."/>
            <person name="Buti M."/>
            <person name="Cavallini A."/>
            <person name="Hytonen T."/>
            <person name="Andres J."/>
            <person name="Pham M."/>
            <person name="Weisz D."/>
            <person name="Mascagni F."/>
            <person name="Usai G."/>
            <person name="Natali L."/>
            <person name="Bassil N."/>
            <person name="Fernandez G.E."/>
            <person name="Lomsadze A."/>
            <person name="Armour M."/>
            <person name="Olukolu B."/>
            <person name="Poorten T."/>
            <person name="Britton C."/>
            <person name="Davik J."/>
            <person name="Ashrafi H."/>
            <person name="Aiden E.L."/>
            <person name="Borodovsky M."/>
            <person name="Worthington M."/>
        </authorList>
    </citation>
    <scope>NUCLEOTIDE SEQUENCE [LARGE SCALE GENOMIC DNA]</scope>
    <source>
        <strain evidence="10">PI 553951</strain>
    </source>
</reference>
<dbReference type="InterPro" id="IPR001005">
    <property type="entry name" value="SANT/Myb"/>
</dbReference>
<dbReference type="GO" id="GO:0003677">
    <property type="term" value="F:DNA binding"/>
    <property type="evidence" value="ECO:0007669"/>
    <property type="project" value="UniProtKB-KW"/>
</dbReference>
<protein>
    <submittedName>
        <fullName evidence="10">Uncharacterized protein</fullName>
    </submittedName>
</protein>
<name>A0AAW1VK52_RUBAR</name>
<keyword evidence="2" id="KW-0677">Repeat</keyword>
<evidence type="ECO:0000256" key="3">
    <source>
        <dbReference type="ARBA" id="ARBA00023015"/>
    </source>
</evidence>
<dbReference type="GO" id="GO:0080090">
    <property type="term" value="P:regulation of primary metabolic process"/>
    <property type="evidence" value="ECO:0007669"/>
    <property type="project" value="UniProtKB-ARBA"/>
</dbReference>
<dbReference type="PROSITE" id="PS51294">
    <property type="entry name" value="HTH_MYB"/>
    <property type="match status" value="2"/>
</dbReference>
<evidence type="ECO:0000256" key="1">
    <source>
        <dbReference type="ARBA" id="ARBA00004123"/>
    </source>
</evidence>
<keyword evidence="5" id="KW-0010">Activator</keyword>
<evidence type="ECO:0000256" key="4">
    <source>
        <dbReference type="ARBA" id="ARBA00023125"/>
    </source>
</evidence>
<keyword evidence="4" id="KW-0238">DNA-binding</keyword>
<proteinExistence type="predicted"/>
<evidence type="ECO:0000313" key="10">
    <source>
        <dbReference type="EMBL" id="KAK9902398.1"/>
    </source>
</evidence>
<dbReference type="Pfam" id="PF00249">
    <property type="entry name" value="Myb_DNA-binding"/>
    <property type="match status" value="2"/>
</dbReference>
<dbReference type="EMBL" id="JBEDUW010000258">
    <property type="protein sequence ID" value="KAK9902398.1"/>
    <property type="molecule type" value="Genomic_DNA"/>
</dbReference>
<keyword evidence="3" id="KW-0805">Transcription regulation</keyword>
<evidence type="ECO:0000256" key="5">
    <source>
        <dbReference type="ARBA" id="ARBA00023159"/>
    </source>
</evidence>
<dbReference type="GO" id="GO:0005634">
    <property type="term" value="C:nucleus"/>
    <property type="evidence" value="ECO:0007669"/>
    <property type="project" value="UniProtKB-SubCell"/>
</dbReference>
<dbReference type="FunFam" id="1.10.10.60:FF:000218">
    <property type="entry name" value="Myb transcription factor"/>
    <property type="match status" value="1"/>
</dbReference>
<evidence type="ECO:0000256" key="6">
    <source>
        <dbReference type="ARBA" id="ARBA00023163"/>
    </source>
</evidence>
<comment type="subcellular location">
    <subcellularLocation>
        <location evidence="1">Nucleus</location>
    </subcellularLocation>
</comment>
<feature type="domain" description="Myb-like" evidence="8">
    <location>
        <begin position="8"/>
        <end position="60"/>
    </location>
</feature>
<organism evidence="10 11">
    <name type="scientific">Rubus argutus</name>
    <name type="common">Southern blackberry</name>
    <dbReference type="NCBI Taxonomy" id="59490"/>
    <lineage>
        <taxon>Eukaryota</taxon>
        <taxon>Viridiplantae</taxon>
        <taxon>Streptophyta</taxon>
        <taxon>Embryophyta</taxon>
        <taxon>Tracheophyta</taxon>
        <taxon>Spermatophyta</taxon>
        <taxon>Magnoliopsida</taxon>
        <taxon>eudicotyledons</taxon>
        <taxon>Gunneridae</taxon>
        <taxon>Pentapetalae</taxon>
        <taxon>rosids</taxon>
        <taxon>fabids</taxon>
        <taxon>Rosales</taxon>
        <taxon>Rosaceae</taxon>
        <taxon>Rosoideae</taxon>
        <taxon>Rosoideae incertae sedis</taxon>
        <taxon>Rubus</taxon>
    </lineage>
</organism>
<evidence type="ECO:0000256" key="2">
    <source>
        <dbReference type="ARBA" id="ARBA00022737"/>
    </source>
</evidence>
<gene>
    <name evidence="10" type="ORF">M0R45_001637</name>
</gene>
<evidence type="ECO:0000256" key="7">
    <source>
        <dbReference type="ARBA" id="ARBA00023242"/>
    </source>
</evidence>
<keyword evidence="7" id="KW-0539">Nucleus</keyword>
<dbReference type="CDD" id="cd00167">
    <property type="entry name" value="SANT"/>
    <property type="match status" value="2"/>
</dbReference>
<dbReference type="SMART" id="SM00717">
    <property type="entry name" value="SANT"/>
    <property type="match status" value="2"/>
</dbReference>